<evidence type="ECO:0000313" key="2">
    <source>
        <dbReference type="EMBL" id="XCG63920.1"/>
    </source>
</evidence>
<protein>
    <submittedName>
        <fullName evidence="2">MBL fold metallo-hydrolase</fullName>
    </submittedName>
</protein>
<reference evidence="2" key="1">
    <citation type="submission" date="2024-05" db="EMBL/GenBank/DDBJ databases">
        <authorList>
            <person name="Cai S.Y."/>
            <person name="Jin L.M."/>
            <person name="Li H.R."/>
        </authorList>
    </citation>
    <scope>NUCLEOTIDE SEQUENCE</scope>
    <source>
        <strain evidence="2">A5-74</strain>
    </source>
</reference>
<dbReference type="Gene3D" id="3.60.15.10">
    <property type="entry name" value="Ribonuclease Z/Hydroxyacylglutathione hydrolase-like"/>
    <property type="match status" value="1"/>
</dbReference>
<organism evidence="2">
    <name type="scientific">Nakamurella sp. A5-74</name>
    <dbReference type="NCBI Taxonomy" id="3158264"/>
    <lineage>
        <taxon>Bacteria</taxon>
        <taxon>Bacillati</taxon>
        <taxon>Actinomycetota</taxon>
        <taxon>Actinomycetes</taxon>
        <taxon>Nakamurellales</taxon>
        <taxon>Nakamurellaceae</taxon>
        <taxon>Nakamurella</taxon>
    </lineage>
</organism>
<evidence type="ECO:0000259" key="1">
    <source>
        <dbReference type="SMART" id="SM00849"/>
    </source>
</evidence>
<sequence>MKTCRTCAVEYDEPLPQVCPICADDRQWVPADGQQWISLEEIRSSHARLTVHELEPDLLGVRSDPTAGIGQQMIVVSTPDGSLLWDPVGWIDDEVVSRISALGPVLAISASHPHMFGVQVEWSRALGDAPVLVADADREWLGRTSSAVQFWSGRCRLADGLELVQAGGHFPGSAVAHWAAGAGGRGVLLTGDTVFPNPNPDRRSIGFLGSYPNHLPLSAAAVDRVATTLGELRFDRIYGNFDNRIEHDAQRVLRESADRHIGWVRGDFDHLT</sequence>
<proteinExistence type="predicted"/>
<dbReference type="SMART" id="SM00849">
    <property type="entry name" value="Lactamase_B"/>
    <property type="match status" value="1"/>
</dbReference>
<dbReference type="PANTHER" id="PTHR36839:SF1">
    <property type="entry name" value="METALLO-BETA-LACTAMASE FAMILY PROTEIN (AFU_ORTHOLOGUE AFUA_5G12770)"/>
    <property type="match status" value="1"/>
</dbReference>
<dbReference type="SUPFAM" id="SSF56281">
    <property type="entry name" value="Metallo-hydrolase/oxidoreductase"/>
    <property type="match status" value="1"/>
</dbReference>
<dbReference type="AlphaFoldDB" id="A0AAU8DRK8"/>
<gene>
    <name evidence="2" type="ORF">ABLG96_00795</name>
</gene>
<name>A0AAU8DRK8_9ACTN</name>
<dbReference type="InterPro" id="IPR036866">
    <property type="entry name" value="RibonucZ/Hydroxyglut_hydro"/>
</dbReference>
<feature type="domain" description="Metallo-beta-lactamase" evidence="1">
    <location>
        <begin position="70"/>
        <end position="241"/>
    </location>
</feature>
<dbReference type="PANTHER" id="PTHR36839">
    <property type="entry name" value="METALLO-BETA-LACTAMASE FAMILY PROTEIN (AFU_ORTHOLOGUE AFUA_5G12770)"/>
    <property type="match status" value="1"/>
</dbReference>
<accession>A0AAU8DRK8</accession>
<dbReference type="RefSeq" id="WP_353649535.1">
    <property type="nucleotide sequence ID" value="NZ_CP159218.1"/>
</dbReference>
<dbReference type="InterPro" id="IPR001279">
    <property type="entry name" value="Metallo-B-lactamas"/>
</dbReference>
<dbReference type="EMBL" id="CP159218">
    <property type="protein sequence ID" value="XCG63920.1"/>
    <property type="molecule type" value="Genomic_DNA"/>
</dbReference>